<sequence length="148" mass="16082">MVNKVAIIGIGAGLGGLSVAQALRKQGINAQVYEKARVLRPVGAGLSLVPNGLNSLEAIAPGITELLKAAGSQTQKLKLHKSNGELIGQKSVTLQEKYGQPMLQIRWSRLQEILAPQLPSEAIHLDHRCISFEPTFRTLNCHTSRKER</sequence>
<gene>
    <name evidence="3" type="ORF">VB695_18100</name>
</gene>
<dbReference type="InterPro" id="IPR050493">
    <property type="entry name" value="FAD-dep_Monooxygenase_BioMet"/>
</dbReference>
<evidence type="ECO:0000256" key="2">
    <source>
        <dbReference type="ARBA" id="ARBA00023033"/>
    </source>
</evidence>
<dbReference type="Pfam" id="PF13450">
    <property type="entry name" value="NAD_binding_8"/>
    <property type="match status" value="1"/>
</dbReference>
<dbReference type="PANTHER" id="PTHR13789">
    <property type="entry name" value="MONOOXYGENASE"/>
    <property type="match status" value="1"/>
</dbReference>
<dbReference type="EMBL" id="JAYGHK010000068">
    <property type="protein sequence ID" value="MEA5609957.1"/>
    <property type="molecule type" value="Genomic_DNA"/>
</dbReference>
<keyword evidence="4" id="KW-1185">Reference proteome</keyword>
<dbReference type="InterPro" id="IPR036188">
    <property type="entry name" value="FAD/NAD-bd_sf"/>
</dbReference>
<evidence type="ECO:0000313" key="3">
    <source>
        <dbReference type="EMBL" id="MEA5609957.1"/>
    </source>
</evidence>
<accession>A0ABU5UVI7</accession>
<dbReference type="Gene3D" id="3.50.50.60">
    <property type="entry name" value="FAD/NAD(P)-binding domain"/>
    <property type="match status" value="1"/>
</dbReference>
<organism evidence="3 4">
    <name type="scientific">Nodularia spumigena UHCC 0060</name>
    <dbReference type="NCBI Taxonomy" id="3110300"/>
    <lineage>
        <taxon>Bacteria</taxon>
        <taxon>Bacillati</taxon>
        <taxon>Cyanobacteriota</taxon>
        <taxon>Cyanophyceae</taxon>
        <taxon>Nostocales</taxon>
        <taxon>Nodulariaceae</taxon>
        <taxon>Nodularia</taxon>
    </lineage>
</organism>
<name>A0ABU5UVI7_NODSP</name>
<reference evidence="3 4" key="1">
    <citation type="submission" date="2023-12" db="EMBL/GenBank/DDBJ databases">
        <title>Baltic Sea Cyanobacteria.</title>
        <authorList>
            <person name="Delbaje E."/>
            <person name="Fewer D.P."/>
            <person name="Shishido T.K."/>
        </authorList>
    </citation>
    <scope>NUCLEOTIDE SEQUENCE [LARGE SCALE GENOMIC DNA]</scope>
    <source>
        <strain evidence="3 4">UHCC 0060</strain>
    </source>
</reference>
<evidence type="ECO:0000256" key="1">
    <source>
        <dbReference type="ARBA" id="ARBA00023002"/>
    </source>
</evidence>
<keyword evidence="1" id="KW-0560">Oxidoreductase</keyword>
<dbReference type="Proteomes" id="UP001303285">
    <property type="component" value="Unassembled WGS sequence"/>
</dbReference>
<protein>
    <submittedName>
        <fullName evidence="3">NAD(P)-binding protein</fullName>
    </submittedName>
</protein>
<dbReference type="SUPFAM" id="SSF51905">
    <property type="entry name" value="FAD/NAD(P)-binding domain"/>
    <property type="match status" value="1"/>
</dbReference>
<proteinExistence type="predicted"/>
<keyword evidence="2" id="KW-0503">Monooxygenase</keyword>
<comment type="caution">
    <text evidence="3">The sequence shown here is derived from an EMBL/GenBank/DDBJ whole genome shotgun (WGS) entry which is preliminary data.</text>
</comment>
<evidence type="ECO:0000313" key="4">
    <source>
        <dbReference type="Proteomes" id="UP001303285"/>
    </source>
</evidence>
<dbReference type="RefSeq" id="WP_323245258.1">
    <property type="nucleotide sequence ID" value="NZ_JAYGHK010000068.1"/>
</dbReference>
<dbReference type="PANTHER" id="PTHR13789:SF309">
    <property type="entry name" value="PUTATIVE (AFU_ORTHOLOGUE AFUA_6G14510)-RELATED"/>
    <property type="match status" value="1"/>
</dbReference>